<feature type="domain" description="Fatty acid desaturase" evidence="11">
    <location>
        <begin position="12"/>
        <end position="231"/>
    </location>
</feature>
<dbReference type="InterPro" id="IPR005804">
    <property type="entry name" value="FA_desaturase_dom"/>
</dbReference>
<dbReference type="STRING" id="59196.RICGR_0663"/>
<evidence type="ECO:0000256" key="9">
    <source>
        <dbReference type="ARBA" id="ARBA00023136"/>
    </source>
</evidence>
<keyword evidence="9 10" id="KW-0472">Membrane</keyword>
<dbReference type="CDD" id="cd03505">
    <property type="entry name" value="Delta9-FADS-like"/>
    <property type="match status" value="1"/>
</dbReference>
<comment type="caution">
    <text evidence="13">The sequence shown here is derived from an EMBL/GenBank/DDBJ whole genome shotgun (WGS) entry which is preliminary data.</text>
</comment>
<accession>A8PMA0</accession>
<feature type="domain" description="Transposase IS204/IS1001/IS1096/IS1165 DDE" evidence="12">
    <location>
        <begin position="283"/>
        <end position="385"/>
    </location>
</feature>
<dbReference type="InterPro" id="IPR002560">
    <property type="entry name" value="Transposase_DDE"/>
</dbReference>
<protein>
    <submittedName>
        <fullName evidence="13">Stearoyl-CoA-9-desaturase</fullName>
    </submittedName>
</protein>
<proteinExistence type="inferred from homology"/>
<evidence type="ECO:0000256" key="6">
    <source>
        <dbReference type="ARBA" id="ARBA00023002"/>
    </source>
</evidence>
<evidence type="ECO:0000256" key="2">
    <source>
        <dbReference type="ARBA" id="ARBA00008749"/>
    </source>
</evidence>
<dbReference type="GO" id="GO:0016717">
    <property type="term" value="F:oxidoreductase activity, acting on paired donors, with oxidation of a pair of donors resulting in the reduction of molecular oxygen to two molecules of water"/>
    <property type="evidence" value="ECO:0007669"/>
    <property type="project" value="InterPro"/>
</dbReference>
<keyword evidence="6" id="KW-0560">Oxidoreductase</keyword>
<keyword evidence="14" id="KW-1185">Reference proteome</keyword>
<evidence type="ECO:0000256" key="5">
    <source>
        <dbReference type="ARBA" id="ARBA00022989"/>
    </source>
</evidence>
<keyword evidence="8" id="KW-0443">Lipid metabolism</keyword>
<comment type="subcellular location">
    <subcellularLocation>
        <location evidence="1">Membrane</location>
        <topology evidence="1">Multi-pass membrane protein</topology>
    </subcellularLocation>
</comment>
<comment type="similarity">
    <text evidence="2">Belongs to the fatty acid desaturase type 2 family.</text>
</comment>
<sequence>MELLYGVLNLSFWGYVLALLLLTHITIVSVTVYLHRAQAHRALELHPAVCHFFRFWIWLTTGMETKKWVSIHRKHHAKCETEEDPHSPQTRGIKKVFLEGAELYREEANNPDTMERYGQGTPDDWLERHIYTKDSAAGIALMFVIDLVLFGVPGVTIWALQMAWIPFFAAGVVNGIGHYWGYRNFECPDAARNIIPLGAFIGGEELHNNHHTFPTSAKFSVKWWEFDLGWVYIRLLQFLGLSKVKRVSPKLSNVPGKSQVDLDTLTALITNRFQVLARYSREVLLPVLHEETEKANTTTGKALLKRSKIALIRTESLLNEEGKQQIATVINNHHVLALVYQYRLKLQAIWGRTTATQRELLEALQDWCKQAEATGVYALRRFAVRLAGFSTQRKLN</sequence>
<dbReference type="PANTHER" id="PTHR11351">
    <property type="entry name" value="ACYL-COA DESATURASE"/>
    <property type="match status" value="1"/>
</dbReference>
<evidence type="ECO:0000256" key="1">
    <source>
        <dbReference type="ARBA" id="ARBA00004141"/>
    </source>
</evidence>
<feature type="transmembrane region" description="Helical" evidence="10">
    <location>
        <begin position="12"/>
        <end position="34"/>
    </location>
</feature>
<dbReference type="Proteomes" id="UP000054075">
    <property type="component" value="Unassembled WGS sequence"/>
</dbReference>
<dbReference type="GO" id="GO:0016020">
    <property type="term" value="C:membrane"/>
    <property type="evidence" value="ECO:0007669"/>
    <property type="project" value="UniProtKB-SubCell"/>
</dbReference>
<dbReference type="EMBL" id="AAQJ02000001">
    <property type="protein sequence ID" value="EDP46982.1"/>
    <property type="molecule type" value="Genomic_DNA"/>
</dbReference>
<evidence type="ECO:0000313" key="14">
    <source>
        <dbReference type="Proteomes" id="UP000054075"/>
    </source>
</evidence>
<dbReference type="PANTHER" id="PTHR11351:SF33">
    <property type="entry name" value="DELTA-9 FATTY ACID DESATURASE, DESA"/>
    <property type="match status" value="1"/>
</dbReference>
<evidence type="ECO:0000313" key="13">
    <source>
        <dbReference type="EMBL" id="EDP46982.1"/>
    </source>
</evidence>
<name>A8PMA0_9COXI</name>
<feature type="transmembrane region" description="Helical" evidence="10">
    <location>
        <begin position="136"/>
        <end position="158"/>
    </location>
</feature>
<evidence type="ECO:0000256" key="4">
    <source>
        <dbReference type="ARBA" id="ARBA00022832"/>
    </source>
</evidence>
<evidence type="ECO:0000259" key="12">
    <source>
        <dbReference type="Pfam" id="PF01610"/>
    </source>
</evidence>
<keyword evidence="3 10" id="KW-0812">Transmembrane</keyword>
<dbReference type="Pfam" id="PF01610">
    <property type="entry name" value="DDE_Tnp_ISL3"/>
    <property type="match status" value="1"/>
</dbReference>
<dbReference type="InterPro" id="IPR015876">
    <property type="entry name" value="Acyl-CoA_DS"/>
</dbReference>
<evidence type="ECO:0000256" key="8">
    <source>
        <dbReference type="ARBA" id="ARBA00023098"/>
    </source>
</evidence>
<reference evidence="13" key="2">
    <citation type="submission" date="2007-10" db="EMBL/GenBank/DDBJ databases">
        <authorList>
            <person name="Myers G.S."/>
        </authorList>
    </citation>
    <scope>NUCLEOTIDE SEQUENCE [LARGE SCALE GENOMIC DNA]</scope>
</reference>
<feature type="transmembrane region" description="Helical" evidence="10">
    <location>
        <begin position="164"/>
        <end position="182"/>
    </location>
</feature>
<gene>
    <name evidence="13" type="ORF">RICGR_0663</name>
</gene>
<dbReference type="GO" id="GO:0006631">
    <property type="term" value="P:fatty acid metabolic process"/>
    <property type="evidence" value="ECO:0007669"/>
    <property type="project" value="UniProtKB-KW"/>
</dbReference>
<keyword evidence="4" id="KW-0276">Fatty acid metabolism</keyword>
<evidence type="ECO:0000256" key="10">
    <source>
        <dbReference type="SAM" id="Phobius"/>
    </source>
</evidence>
<evidence type="ECO:0000256" key="7">
    <source>
        <dbReference type="ARBA" id="ARBA00023004"/>
    </source>
</evidence>
<keyword evidence="7" id="KW-0408">Iron</keyword>
<keyword evidence="5 10" id="KW-1133">Transmembrane helix</keyword>
<dbReference type="Pfam" id="PF00487">
    <property type="entry name" value="FA_desaturase"/>
    <property type="match status" value="1"/>
</dbReference>
<dbReference type="PRINTS" id="PR00075">
    <property type="entry name" value="FACDDSATRASE"/>
</dbReference>
<evidence type="ECO:0000256" key="3">
    <source>
        <dbReference type="ARBA" id="ARBA00022692"/>
    </source>
</evidence>
<organism evidence="13 14">
    <name type="scientific">Rickettsiella grylli</name>
    <dbReference type="NCBI Taxonomy" id="59196"/>
    <lineage>
        <taxon>Bacteria</taxon>
        <taxon>Pseudomonadati</taxon>
        <taxon>Pseudomonadota</taxon>
        <taxon>Gammaproteobacteria</taxon>
        <taxon>Legionellales</taxon>
        <taxon>Coxiellaceae</taxon>
        <taxon>Rickettsiella</taxon>
    </lineage>
</organism>
<evidence type="ECO:0000259" key="11">
    <source>
        <dbReference type="Pfam" id="PF00487"/>
    </source>
</evidence>
<dbReference type="AlphaFoldDB" id="A8PMA0"/>
<reference evidence="13" key="1">
    <citation type="submission" date="2006-04" db="EMBL/GenBank/DDBJ databases">
        <authorList>
            <person name="Seshadri R."/>
            <person name="Federici B.A."/>
        </authorList>
    </citation>
    <scope>NUCLEOTIDE SEQUENCE [LARGE SCALE GENOMIC DNA]</scope>
</reference>
<dbReference type="eggNOG" id="COG1398">
    <property type="taxonomic scope" value="Bacteria"/>
</dbReference>